<evidence type="ECO:0000256" key="8">
    <source>
        <dbReference type="ARBA" id="ARBA00023284"/>
    </source>
</evidence>
<dbReference type="NCBIfam" id="NF005884">
    <property type="entry name" value="PRK07846.1"/>
    <property type="match status" value="1"/>
</dbReference>
<dbReference type="PRINTS" id="PR00368">
    <property type="entry name" value="FADPNR"/>
</dbReference>
<dbReference type="PIRSF" id="PIRSF000350">
    <property type="entry name" value="Mercury_reductase_MerA"/>
    <property type="match status" value="1"/>
</dbReference>
<dbReference type="InterPro" id="IPR017817">
    <property type="entry name" value="Mycothione_reductase"/>
</dbReference>
<keyword evidence="3 9" id="KW-0285">Flavoprotein</keyword>
<dbReference type="InterPro" id="IPR012999">
    <property type="entry name" value="Pyr_OxRdtase_I_AS"/>
</dbReference>
<evidence type="ECO:0000259" key="10">
    <source>
        <dbReference type="Pfam" id="PF02852"/>
    </source>
</evidence>
<dbReference type="InterPro" id="IPR001100">
    <property type="entry name" value="Pyr_nuc-diS_OxRdtase"/>
</dbReference>
<comment type="caution">
    <text evidence="12">The sequence shown here is derived from an EMBL/GenBank/DDBJ whole genome shotgun (WGS) entry which is preliminary data.</text>
</comment>
<dbReference type="Pfam" id="PF07992">
    <property type="entry name" value="Pyr_redox_2"/>
    <property type="match status" value="1"/>
</dbReference>
<keyword evidence="6" id="KW-0520">NAD</keyword>
<dbReference type="InterPro" id="IPR004099">
    <property type="entry name" value="Pyr_nucl-diS_OxRdtase_dimer"/>
</dbReference>
<dbReference type="InterPro" id="IPR016156">
    <property type="entry name" value="FAD/NAD-linked_Rdtase_dimer_sf"/>
</dbReference>
<dbReference type="EMBL" id="BAAARB010000004">
    <property type="protein sequence ID" value="GAA2373407.1"/>
    <property type="molecule type" value="Genomic_DNA"/>
</dbReference>
<dbReference type="Gene3D" id="3.50.50.60">
    <property type="entry name" value="FAD/NAD(P)-binding domain"/>
    <property type="match status" value="2"/>
</dbReference>
<evidence type="ECO:0000256" key="2">
    <source>
        <dbReference type="ARBA" id="ARBA00007532"/>
    </source>
</evidence>
<evidence type="ECO:0000259" key="11">
    <source>
        <dbReference type="Pfam" id="PF07992"/>
    </source>
</evidence>
<organism evidence="12 13">
    <name type="scientific">Gordonia cholesterolivorans</name>
    <dbReference type="NCBI Taxonomy" id="559625"/>
    <lineage>
        <taxon>Bacteria</taxon>
        <taxon>Bacillati</taxon>
        <taxon>Actinomycetota</taxon>
        <taxon>Actinomycetes</taxon>
        <taxon>Mycobacteriales</taxon>
        <taxon>Gordoniaceae</taxon>
        <taxon>Gordonia</taxon>
    </lineage>
</organism>
<evidence type="ECO:0000256" key="1">
    <source>
        <dbReference type="ARBA" id="ARBA00001974"/>
    </source>
</evidence>
<dbReference type="Proteomes" id="UP001501170">
    <property type="component" value="Unassembled WGS sequence"/>
</dbReference>
<keyword evidence="7" id="KW-1015">Disulfide bond</keyword>
<dbReference type="InterPro" id="IPR036188">
    <property type="entry name" value="FAD/NAD-bd_sf"/>
</dbReference>
<gene>
    <name evidence="12" type="ORF">GCM10009855_10780</name>
</gene>
<dbReference type="SUPFAM" id="SSF55424">
    <property type="entry name" value="FAD/NAD-linked reductases, dimerisation (C-terminal) domain"/>
    <property type="match status" value="1"/>
</dbReference>
<dbReference type="PANTHER" id="PTHR22912:SF217">
    <property type="entry name" value="DIHYDROLIPOYL DEHYDROGENASE"/>
    <property type="match status" value="1"/>
</dbReference>
<reference evidence="13" key="1">
    <citation type="journal article" date="2019" name="Int. J. Syst. Evol. Microbiol.">
        <title>The Global Catalogue of Microorganisms (GCM) 10K type strain sequencing project: providing services to taxonomists for standard genome sequencing and annotation.</title>
        <authorList>
            <consortium name="The Broad Institute Genomics Platform"/>
            <consortium name="The Broad Institute Genome Sequencing Center for Infectious Disease"/>
            <person name="Wu L."/>
            <person name="Ma J."/>
        </authorList>
    </citation>
    <scope>NUCLEOTIDE SEQUENCE [LARGE SCALE GENOMIC DNA]</scope>
    <source>
        <strain evidence="13">JCM 16227</strain>
    </source>
</reference>
<dbReference type="PRINTS" id="PR00411">
    <property type="entry name" value="PNDRDTASEI"/>
</dbReference>
<evidence type="ECO:0000256" key="9">
    <source>
        <dbReference type="RuleBase" id="RU003691"/>
    </source>
</evidence>
<keyword evidence="8 9" id="KW-0676">Redox-active center</keyword>
<evidence type="ECO:0000256" key="5">
    <source>
        <dbReference type="ARBA" id="ARBA00023002"/>
    </source>
</evidence>
<accession>A0ABP5UDF0</accession>
<keyword evidence="4 9" id="KW-0274">FAD</keyword>
<dbReference type="SUPFAM" id="SSF51905">
    <property type="entry name" value="FAD/NAD(P)-binding domain"/>
    <property type="match status" value="1"/>
</dbReference>
<sequence length="466" mass="50492">MSAQQVDLAIIGSGSGNSIPDERFDAMSIAIFEEGVYGGTCLNVGCIPTKMFVYAADVADTVRSAARYGVEASVESVDWPAIVDRVFGRIDPISAGGKEYRVERCDNVTVYSSHVRFDGRDDESARYRLVTDDGDLVLARKVVVAAGSRSEIPEVIADSGVHHYTNSDVMRLPALPKRMAILGSGYIAAEFAHVFSALGVDVTVVARSGRLLRRLDDDVSERFTAVARRQWDVRLDSTLAGAIDLGDDGVRLSFTDGRHVDADALLVATGRTPNGDRLGLDTIGVELLADGRVPVDAHGRTPAPEVWALGDVSSPFQLKHVANHEQRVVQENLLLGWHADELASFDHRYVPAAVFTHPQIATVGLTEAQARETGRDIAVKVQEYGDVAYGWAMEDTTGFCKLIADRRSGELLGAHLMGPQASTVIQPVIQAMSFGLRVPDMARGQYWIHPAMPEVLENALLGLDLE</sequence>
<dbReference type="PROSITE" id="PS00076">
    <property type="entry name" value="PYRIDINE_REDOX_1"/>
    <property type="match status" value="1"/>
</dbReference>
<comment type="similarity">
    <text evidence="2 9">Belongs to the class-I pyridine nucleotide-disulfide oxidoreductase family.</text>
</comment>
<dbReference type="InterPro" id="IPR023753">
    <property type="entry name" value="FAD/NAD-binding_dom"/>
</dbReference>
<evidence type="ECO:0000256" key="4">
    <source>
        <dbReference type="ARBA" id="ARBA00022827"/>
    </source>
</evidence>
<dbReference type="Pfam" id="PF02852">
    <property type="entry name" value="Pyr_redox_dim"/>
    <property type="match status" value="1"/>
</dbReference>
<evidence type="ECO:0000313" key="13">
    <source>
        <dbReference type="Proteomes" id="UP001501170"/>
    </source>
</evidence>
<feature type="domain" description="Pyridine nucleotide-disulphide oxidoreductase dimerisation" evidence="10">
    <location>
        <begin position="350"/>
        <end position="459"/>
    </location>
</feature>
<evidence type="ECO:0000256" key="6">
    <source>
        <dbReference type="ARBA" id="ARBA00023027"/>
    </source>
</evidence>
<dbReference type="PANTHER" id="PTHR22912">
    <property type="entry name" value="DISULFIDE OXIDOREDUCTASE"/>
    <property type="match status" value="1"/>
</dbReference>
<proteinExistence type="inferred from homology"/>
<protein>
    <submittedName>
        <fullName evidence="12">Mycothione reductase</fullName>
    </submittedName>
</protein>
<keyword evidence="13" id="KW-1185">Reference proteome</keyword>
<comment type="cofactor">
    <cofactor evidence="1">
        <name>FAD</name>
        <dbReference type="ChEBI" id="CHEBI:57692"/>
    </cofactor>
</comment>
<feature type="domain" description="FAD/NAD(P)-binding" evidence="11">
    <location>
        <begin position="7"/>
        <end position="322"/>
    </location>
</feature>
<dbReference type="Gene3D" id="3.30.390.30">
    <property type="match status" value="1"/>
</dbReference>
<dbReference type="NCBIfam" id="TIGR03452">
    <property type="entry name" value="mycothione_red"/>
    <property type="match status" value="1"/>
</dbReference>
<dbReference type="InterPro" id="IPR050151">
    <property type="entry name" value="Class-I_Pyr_Nuc-Dis_Oxidored"/>
</dbReference>
<evidence type="ECO:0000256" key="3">
    <source>
        <dbReference type="ARBA" id="ARBA00022630"/>
    </source>
</evidence>
<name>A0ABP5UDF0_9ACTN</name>
<keyword evidence="5 9" id="KW-0560">Oxidoreductase</keyword>
<dbReference type="RefSeq" id="WP_006897874.1">
    <property type="nucleotide sequence ID" value="NZ_BAAARB010000004.1"/>
</dbReference>
<evidence type="ECO:0000313" key="12">
    <source>
        <dbReference type="EMBL" id="GAA2373407.1"/>
    </source>
</evidence>
<evidence type="ECO:0000256" key="7">
    <source>
        <dbReference type="ARBA" id="ARBA00023157"/>
    </source>
</evidence>